<keyword evidence="3" id="KW-1185">Reference proteome</keyword>
<organism evidence="2 3">
    <name type="scientific">Porites lobata</name>
    <dbReference type="NCBI Taxonomy" id="104759"/>
    <lineage>
        <taxon>Eukaryota</taxon>
        <taxon>Metazoa</taxon>
        <taxon>Cnidaria</taxon>
        <taxon>Anthozoa</taxon>
        <taxon>Hexacorallia</taxon>
        <taxon>Scleractinia</taxon>
        <taxon>Fungiina</taxon>
        <taxon>Poritidae</taxon>
        <taxon>Porites</taxon>
    </lineage>
</organism>
<gene>
    <name evidence="2" type="ORF">PLOB_00035379</name>
</gene>
<accession>A0ABN8MW59</accession>
<name>A0ABN8MW59_9CNID</name>
<dbReference type="Proteomes" id="UP001159405">
    <property type="component" value="Unassembled WGS sequence"/>
</dbReference>
<evidence type="ECO:0000256" key="1">
    <source>
        <dbReference type="SAM" id="MobiDB-lite"/>
    </source>
</evidence>
<feature type="region of interest" description="Disordered" evidence="1">
    <location>
        <begin position="1"/>
        <end position="23"/>
    </location>
</feature>
<feature type="compositionally biased region" description="Low complexity" evidence="1">
    <location>
        <begin position="7"/>
        <end position="17"/>
    </location>
</feature>
<dbReference type="EMBL" id="CALNXK010000005">
    <property type="protein sequence ID" value="CAH3037171.1"/>
    <property type="molecule type" value="Genomic_DNA"/>
</dbReference>
<evidence type="ECO:0000313" key="2">
    <source>
        <dbReference type="EMBL" id="CAH3037171.1"/>
    </source>
</evidence>
<feature type="compositionally biased region" description="Basic residues" evidence="1">
    <location>
        <begin position="91"/>
        <end position="105"/>
    </location>
</feature>
<sequence>MSKNSKASRASTTSSRTRALEAKAKEVELRTRIAQLDQVETAKREAERTRLIAKCAIAAVVSKVYEDAIKEDAEQYLGSDDPDKDDAVMRGRGRLKKDHYNHHLTRRQESQLAP</sequence>
<comment type="caution">
    <text evidence="2">The sequence shown here is derived from an EMBL/GenBank/DDBJ whole genome shotgun (WGS) entry which is preliminary data.</text>
</comment>
<evidence type="ECO:0000313" key="3">
    <source>
        <dbReference type="Proteomes" id="UP001159405"/>
    </source>
</evidence>
<feature type="region of interest" description="Disordered" evidence="1">
    <location>
        <begin position="72"/>
        <end position="114"/>
    </location>
</feature>
<reference evidence="2 3" key="1">
    <citation type="submission" date="2022-05" db="EMBL/GenBank/DDBJ databases">
        <authorList>
            <consortium name="Genoscope - CEA"/>
            <person name="William W."/>
        </authorList>
    </citation>
    <scope>NUCLEOTIDE SEQUENCE [LARGE SCALE GENOMIC DNA]</scope>
</reference>
<protein>
    <submittedName>
        <fullName evidence="2">Uncharacterized protein</fullName>
    </submittedName>
</protein>
<proteinExistence type="predicted"/>